<dbReference type="GO" id="GO:0005737">
    <property type="term" value="C:cytoplasm"/>
    <property type="evidence" value="ECO:0007669"/>
    <property type="project" value="TreeGrafter"/>
</dbReference>
<dbReference type="InterPro" id="IPR036770">
    <property type="entry name" value="Ankyrin_rpt-contain_sf"/>
</dbReference>
<sequence>GADLPWERVWWGEAGVGICPPHSPSPAAGLWSLTYEQELTTPLHITAGRGYLDCLQHLLLRGAAVDLAPGGTTALHEACAAARTDCARLLLSFGADPTSVSEAGHQPLHLCKSPASIQCAKLLLQYGASVNSPTEEEEDTALHVAARHGLEEHVQLFLSHGAGLEAKNEEGQTPLNAACAQAHPAQDMERYHRVCQQLVQSGASVEAADRDQQRPLHQACKNASARVVELLLAHGANVNIMSYSGNTAMHNILQVAAYKLGHRPELVVRALLNRGAIRIWPGALVKVGSCLGAGCDRSGSPPGGRAPSPSRGLVPCLSSLLLPSNWGPLTPGASVWVPFPGWAAD</sequence>
<feature type="repeat" description="ANK" evidence="3">
    <location>
        <begin position="103"/>
        <end position="135"/>
    </location>
</feature>
<evidence type="ECO:0000313" key="5">
    <source>
        <dbReference type="Proteomes" id="UP000765507"/>
    </source>
</evidence>
<dbReference type="PANTHER" id="PTHR24198:SF173">
    <property type="entry name" value="ANKYRIN REPEAT AND SOCS BOX PROTEIN 10-RELATED"/>
    <property type="match status" value="1"/>
</dbReference>
<dbReference type="InterPro" id="IPR002110">
    <property type="entry name" value="Ankyrin_rpt"/>
</dbReference>
<evidence type="ECO:0000256" key="3">
    <source>
        <dbReference type="PROSITE-ProRule" id="PRU00023"/>
    </source>
</evidence>
<accession>A0A8T1RWY7</accession>
<dbReference type="Gene3D" id="1.25.40.20">
    <property type="entry name" value="Ankyrin repeat-containing domain"/>
    <property type="match status" value="3"/>
</dbReference>
<name>A0A8T1RWY7_CHESE</name>
<comment type="caution">
    <text evidence="4">The sequence shown here is derived from an EMBL/GenBank/DDBJ whole genome shotgun (WGS) entry which is preliminary data.</text>
</comment>
<dbReference type="AlphaFoldDB" id="A0A8T1RWY7"/>
<feature type="repeat" description="ANK" evidence="3">
    <location>
        <begin position="211"/>
        <end position="243"/>
    </location>
</feature>
<dbReference type="Proteomes" id="UP000765507">
    <property type="component" value="Unassembled WGS sequence"/>
</dbReference>
<keyword evidence="2 3" id="KW-0040">ANK repeat</keyword>
<keyword evidence="1" id="KW-0677">Repeat</keyword>
<dbReference type="PRINTS" id="PR01415">
    <property type="entry name" value="ANKYRIN"/>
</dbReference>
<feature type="repeat" description="ANK" evidence="3">
    <location>
        <begin position="38"/>
        <end position="70"/>
    </location>
</feature>
<reference evidence="4 5" key="1">
    <citation type="journal article" date="2020" name="G3 (Bethesda)">
        <title>Draft Genome of the Common Snapping Turtle, Chelydra serpentina, a Model for Phenotypic Plasticity in Reptiles.</title>
        <authorList>
            <person name="Das D."/>
            <person name="Singh S.K."/>
            <person name="Bierstedt J."/>
            <person name="Erickson A."/>
            <person name="Galli G.L.J."/>
            <person name="Crossley D.A. 2nd"/>
            <person name="Rhen T."/>
        </authorList>
    </citation>
    <scope>NUCLEOTIDE SEQUENCE [LARGE SCALE GENOMIC DNA]</scope>
    <source>
        <strain evidence="4">KW</strain>
    </source>
</reference>
<protein>
    <submittedName>
        <fullName evidence="4">Ankyrin repeat and SOCS box-containing 10</fullName>
    </submittedName>
</protein>
<dbReference type="SUPFAM" id="SSF48403">
    <property type="entry name" value="Ankyrin repeat"/>
    <property type="match status" value="1"/>
</dbReference>
<feature type="repeat" description="ANK" evidence="3">
    <location>
        <begin position="70"/>
        <end position="102"/>
    </location>
</feature>
<dbReference type="Pfam" id="PF12796">
    <property type="entry name" value="Ank_2"/>
    <property type="match status" value="3"/>
</dbReference>
<feature type="repeat" description="ANK" evidence="3">
    <location>
        <begin position="170"/>
        <end position="210"/>
    </location>
</feature>
<evidence type="ECO:0000256" key="1">
    <source>
        <dbReference type="ARBA" id="ARBA00022737"/>
    </source>
</evidence>
<evidence type="ECO:0000313" key="4">
    <source>
        <dbReference type="EMBL" id="KAG6921101.1"/>
    </source>
</evidence>
<dbReference type="EMBL" id="JAHGAV010002729">
    <property type="protein sequence ID" value="KAG6921101.1"/>
    <property type="molecule type" value="Genomic_DNA"/>
</dbReference>
<dbReference type="OrthoDB" id="366390at2759"/>
<proteinExistence type="predicted"/>
<dbReference type="PROSITE" id="PS50297">
    <property type="entry name" value="ANK_REP_REGION"/>
    <property type="match status" value="5"/>
</dbReference>
<gene>
    <name evidence="4" type="primary">ASB10</name>
    <name evidence="4" type="ORF">G0U57_010339</name>
</gene>
<feature type="repeat" description="ANK" evidence="3">
    <location>
        <begin position="137"/>
        <end position="169"/>
    </location>
</feature>
<evidence type="ECO:0000256" key="2">
    <source>
        <dbReference type="ARBA" id="ARBA00023043"/>
    </source>
</evidence>
<keyword evidence="5" id="KW-1185">Reference proteome</keyword>
<dbReference type="SMART" id="SM00248">
    <property type="entry name" value="ANK"/>
    <property type="match status" value="6"/>
</dbReference>
<dbReference type="PROSITE" id="PS50088">
    <property type="entry name" value="ANK_REPEAT"/>
    <property type="match status" value="6"/>
</dbReference>
<organism evidence="4 5">
    <name type="scientific">Chelydra serpentina</name>
    <name type="common">Snapping turtle</name>
    <name type="synonym">Testudo serpentina</name>
    <dbReference type="NCBI Taxonomy" id="8475"/>
    <lineage>
        <taxon>Eukaryota</taxon>
        <taxon>Metazoa</taxon>
        <taxon>Chordata</taxon>
        <taxon>Craniata</taxon>
        <taxon>Vertebrata</taxon>
        <taxon>Euteleostomi</taxon>
        <taxon>Archelosauria</taxon>
        <taxon>Testudinata</taxon>
        <taxon>Testudines</taxon>
        <taxon>Cryptodira</taxon>
        <taxon>Durocryptodira</taxon>
        <taxon>Americhelydia</taxon>
        <taxon>Chelydroidea</taxon>
        <taxon>Chelydridae</taxon>
        <taxon>Chelydra</taxon>
    </lineage>
</organism>
<dbReference type="PANTHER" id="PTHR24198">
    <property type="entry name" value="ANKYRIN REPEAT AND PROTEIN KINASE DOMAIN-CONTAINING PROTEIN"/>
    <property type="match status" value="1"/>
</dbReference>
<feature type="non-terminal residue" evidence="4">
    <location>
        <position position="1"/>
    </location>
</feature>